<comment type="subcellular location">
    <subcellularLocation>
        <location evidence="1">Nucleus</location>
    </subcellularLocation>
</comment>
<dbReference type="eggNOG" id="KOG0048">
    <property type="taxonomic scope" value="Eukaryota"/>
</dbReference>
<dbReference type="InterPro" id="IPR017930">
    <property type="entry name" value="Myb_dom"/>
</dbReference>
<reference evidence="7" key="1">
    <citation type="journal article" date="2013" name="Nat. Biotechnol.">
        <title>Draft genome sequence of chickpea (Cicer arietinum) provides a resource for trait improvement.</title>
        <authorList>
            <person name="Varshney R.K."/>
            <person name="Song C."/>
            <person name="Saxena R.K."/>
            <person name="Azam S."/>
            <person name="Yu S."/>
            <person name="Sharpe A.G."/>
            <person name="Cannon S."/>
            <person name="Baek J."/>
            <person name="Rosen B.D."/>
            <person name="Tar'an B."/>
            <person name="Millan T."/>
            <person name="Zhang X."/>
            <person name="Ramsay L.D."/>
            <person name="Iwata A."/>
            <person name="Wang Y."/>
            <person name="Nelson W."/>
            <person name="Farmer A.D."/>
            <person name="Gaur P.M."/>
            <person name="Soderlund C."/>
            <person name="Penmetsa R.V."/>
            <person name="Xu C."/>
            <person name="Bharti A.K."/>
            <person name="He W."/>
            <person name="Winter P."/>
            <person name="Zhao S."/>
            <person name="Hane J.K."/>
            <person name="Carrasquilla-Garcia N."/>
            <person name="Condie J.A."/>
            <person name="Upadhyaya H.D."/>
            <person name="Luo M.C."/>
            <person name="Thudi M."/>
            <person name="Gowda C.L."/>
            <person name="Singh N.P."/>
            <person name="Lichtenzveig J."/>
            <person name="Gali K.K."/>
            <person name="Rubio J."/>
            <person name="Nadarajan N."/>
            <person name="Dolezel J."/>
            <person name="Bansal K.C."/>
            <person name="Xu X."/>
            <person name="Edwards D."/>
            <person name="Zhang G."/>
            <person name="Kahl G."/>
            <person name="Gil J."/>
            <person name="Singh K.B."/>
            <person name="Datta S.K."/>
            <person name="Jackson S.A."/>
            <person name="Wang J."/>
            <person name="Cook D.R."/>
        </authorList>
    </citation>
    <scope>NUCLEOTIDE SEQUENCE [LARGE SCALE GENOMIC DNA]</scope>
    <source>
        <strain evidence="7">cv. CDC Frontier</strain>
    </source>
</reference>
<keyword evidence="3" id="KW-0238">DNA-binding</keyword>
<dbReference type="GO" id="GO:0005634">
    <property type="term" value="C:nucleus"/>
    <property type="evidence" value="ECO:0007669"/>
    <property type="project" value="UniProtKB-SubCell"/>
</dbReference>
<dbReference type="RefSeq" id="XP_004507244.1">
    <property type="nucleotide sequence ID" value="XM_004507187.3"/>
</dbReference>
<dbReference type="GO" id="GO:0003677">
    <property type="term" value="F:DNA binding"/>
    <property type="evidence" value="ECO:0007669"/>
    <property type="project" value="UniProtKB-KW"/>
</dbReference>
<evidence type="ECO:0000313" key="7">
    <source>
        <dbReference type="Proteomes" id="UP000087171"/>
    </source>
</evidence>
<keyword evidence="4" id="KW-0539">Nucleus</keyword>
<dbReference type="Proteomes" id="UP000087171">
    <property type="component" value="Chromosome Ca6"/>
</dbReference>
<dbReference type="GeneID" id="101491698"/>
<dbReference type="OrthoDB" id="2143914at2759"/>
<dbReference type="SMART" id="SM00717">
    <property type="entry name" value="SANT"/>
    <property type="match status" value="2"/>
</dbReference>
<evidence type="ECO:0000259" key="6">
    <source>
        <dbReference type="PROSITE" id="PS51294"/>
    </source>
</evidence>
<keyword evidence="7" id="KW-1185">Reference proteome</keyword>
<dbReference type="Pfam" id="PF00249">
    <property type="entry name" value="Myb_DNA-binding"/>
    <property type="match status" value="2"/>
</dbReference>
<dbReference type="PANTHER" id="PTHR10641:SF1140">
    <property type="entry name" value="MYB TRANSCRIPTION FACTOR"/>
    <property type="match status" value="1"/>
</dbReference>
<feature type="domain" description="HTH myb-type" evidence="6">
    <location>
        <begin position="9"/>
        <end position="61"/>
    </location>
</feature>
<dbReference type="PROSITE" id="PS51294">
    <property type="entry name" value="HTH_MYB"/>
    <property type="match status" value="2"/>
</dbReference>
<dbReference type="InterPro" id="IPR001005">
    <property type="entry name" value="SANT/Myb"/>
</dbReference>
<evidence type="ECO:0000256" key="3">
    <source>
        <dbReference type="ARBA" id="ARBA00023125"/>
    </source>
</evidence>
<reference evidence="8" key="2">
    <citation type="submission" date="2025-08" db="UniProtKB">
        <authorList>
            <consortium name="RefSeq"/>
        </authorList>
    </citation>
    <scope>IDENTIFICATION</scope>
    <source>
        <tissue evidence="8">Etiolated seedlings</tissue>
    </source>
</reference>
<evidence type="ECO:0000256" key="1">
    <source>
        <dbReference type="ARBA" id="ARBA00004123"/>
    </source>
</evidence>
<dbReference type="CDD" id="cd00167">
    <property type="entry name" value="SANT"/>
    <property type="match status" value="2"/>
</dbReference>
<gene>
    <name evidence="8" type="primary">LOC101491698</name>
</gene>
<keyword evidence="2" id="KW-0677">Repeat</keyword>
<dbReference type="PROSITE" id="PS50090">
    <property type="entry name" value="MYB_LIKE"/>
    <property type="match status" value="2"/>
</dbReference>
<organism evidence="7 8">
    <name type="scientific">Cicer arietinum</name>
    <name type="common">Chickpea</name>
    <name type="synonym">Garbanzo</name>
    <dbReference type="NCBI Taxonomy" id="3827"/>
    <lineage>
        <taxon>Eukaryota</taxon>
        <taxon>Viridiplantae</taxon>
        <taxon>Streptophyta</taxon>
        <taxon>Embryophyta</taxon>
        <taxon>Tracheophyta</taxon>
        <taxon>Spermatophyta</taxon>
        <taxon>Magnoliopsida</taxon>
        <taxon>eudicotyledons</taxon>
        <taxon>Gunneridae</taxon>
        <taxon>Pentapetalae</taxon>
        <taxon>rosids</taxon>
        <taxon>fabids</taxon>
        <taxon>Fabales</taxon>
        <taxon>Fabaceae</taxon>
        <taxon>Papilionoideae</taxon>
        <taxon>50 kb inversion clade</taxon>
        <taxon>NPAAA clade</taxon>
        <taxon>Hologalegina</taxon>
        <taxon>IRL clade</taxon>
        <taxon>Cicereae</taxon>
        <taxon>Cicer</taxon>
    </lineage>
</organism>
<dbReference type="Gene3D" id="1.10.10.60">
    <property type="entry name" value="Homeodomain-like"/>
    <property type="match status" value="2"/>
</dbReference>
<dbReference type="KEGG" id="cam:101491698"/>
<dbReference type="InterPro" id="IPR015495">
    <property type="entry name" value="Myb_TF_plants"/>
</dbReference>
<feature type="domain" description="Myb-like" evidence="5">
    <location>
        <begin position="62"/>
        <end position="112"/>
    </location>
</feature>
<evidence type="ECO:0000313" key="8">
    <source>
        <dbReference type="RefSeq" id="XP_004507244.1"/>
    </source>
</evidence>
<dbReference type="InterPro" id="IPR009057">
    <property type="entry name" value="Homeodomain-like_sf"/>
</dbReference>
<dbReference type="FunFam" id="1.10.10.60:FF:000001">
    <property type="entry name" value="MYB-related transcription factor"/>
    <property type="match status" value="1"/>
</dbReference>
<dbReference type="AlphaFoldDB" id="A0A1S2YMW3"/>
<feature type="domain" description="Myb-like" evidence="5">
    <location>
        <begin position="9"/>
        <end position="61"/>
    </location>
</feature>
<evidence type="ECO:0000259" key="5">
    <source>
        <dbReference type="PROSITE" id="PS50090"/>
    </source>
</evidence>
<dbReference type="SUPFAM" id="SSF46689">
    <property type="entry name" value="Homeodomain-like"/>
    <property type="match status" value="1"/>
</dbReference>
<feature type="domain" description="HTH myb-type" evidence="6">
    <location>
        <begin position="62"/>
        <end position="116"/>
    </location>
</feature>
<name>A0A1S2YMW3_CICAR</name>
<evidence type="ECO:0000256" key="4">
    <source>
        <dbReference type="ARBA" id="ARBA00023242"/>
    </source>
</evidence>
<accession>A0A1S2YMW3</accession>
<dbReference type="PaxDb" id="3827-XP_004507244.1"/>
<evidence type="ECO:0000256" key="2">
    <source>
        <dbReference type="ARBA" id="ARBA00022737"/>
    </source>
</evidence>
<proteinExistence type="predicted"/>
<sequence length="241" mass="28154">MVRAPYFDENGIKKGAWSEEEDHKLIAYIERHGHPNWRQLPKYAGLSRCGKSCRLRWMNYLRPNLKRGKYTPMEEQMIMELHKKHGNKWSMIAENLVGRTDNEIKNYWHSHLKRFSKHNETNFGEETEKTKKICDSVSGDSHHILESSLSMSSEISYTTTQGNSPSISSEFNHVVESNVNLYRKEDSVASWETLDGFSNNFWTEPFVLESALSQDCFPISFYCGVEAEDPFFYETLKLKFD</sequence>
<protein>
    <submittedName>
        <fullName evidence="8">Transcription factor MYB13-like</fullName>
    </submittedName>
</protein>
<dbReference type="PANTHER" id="PTHR10641">
    <property type="entry name" value="MYB FAMILY TRANSCRIPTION FACTOR"/>
    <property type="match status" value="1"/>
</dbReference>